<feature type="compositionally biased region" description="Polar residues" evidence="1">
    <location>
        <begin position="7"/>
        <end position="16"/>
    </location>
</feature>
<protein>
    <recommendedName>
        <fullName evidence="2">PiggyBac transposable element-derived protein domain-containing protein</fullName>
    </recommendedName>
</protein>
<feature type="region of interest" description="Disordered" evidence="1">
    <location>
        <begin position="1"/>
        <end position="22"/>
    </location>
</feature>
<keyword evidence="4" id="KW-1185">Reference proteome</keyword>
<proteinExistence type="predicted"/>
<sequence length="602" mass="68803">MNRKRCNTSPEPSTSRKMQHVPVNCNISDEFIESLLCESEESSADEEDCIQSDCGNSSSEEDKENEEPVLPTPAASYLSESSNDDIPLSSLVSRANSQERETSRQVNEPETVVSSDEPRHKKYFYGKRRCMKWSAEGPSRTTRTPAHNIVVPSTATDFPPDSSSSQLFGLLISESIKNKIISFTNQRLEMTREKYKRRNKPELKNIDALELDAFIGLLIFSAVFKSNDEDINALFATDGTGRDIFRAVMSKERFAMILLSLRFDDASTRDQRKQTDVATAISDIFSEFIANCQKYYKIEETTTIDEMLVSFRGRCRWKKYMPNKPCKYGLEIKCLTDSATGYLYNAYLYTGKNSDGNGLTEEEKKLLVPTQCVLRLAKPIMRTNRNITADNYFSSIEVCLELKKNGLTYVGTLKKNKREIPPEFLDKKREVHSTMYGFTKELTLLSYVPKKKKTVQMISSMHHEESIDSTKSIPEIISFYNATKGGVDSLDEKCAKYTCARRSRRWPLVIFFRILDVAAANTFIISNYNSTKRMEFMKDLGRRLVKITTGSNQQSTEILKFETLKNCYMCFKQKRRRTHYGCTVCGQPVCLQCSKPTCNNCR</sequence>
<feature type="compositionally biased region" description="Polar residues" evidence="1">
    <location>
        <begin position="104"/>
        <end position="114"/>
    </location>
</feature>
<dbReference type="AlphaFoldDB" id="A0AAU9V7X5"/>
<evidence type="ECO:0000259" key="2">
    <source>
        <dbReference type="Pfam" id="PF13843"/>
    </source>
</evidence>
<accession>A0AAU9V7X5</accession>
<feature type="domain" description="PiggyBac transposable element-derived protein" evidence="2">
    <location>
        <begin position="164"/>
        <end position="523"/>
    </location>
</feature>
<dbReference type="Pfam" id="PF13843">
    <property type="entry name" value="DDE_Tnp_1_7"/>
    <property type="match status" value="1"/>
</dbReference>
<name>A0AAU9V7X5_EUPED</name>
<comment type="caution">
    <text evidence="3">The sequence shown here is derived from an EMBL/GenBank/DDBJ whole genome shotgun (WGS) entry which is preliminary data.</text>
</comment>
<evidence type="ECO:0000313" key="3">
    <source>
        <dbReference type="EMBL" id="CAH2107382.1"/>
    </source>
</evidence>
<dbReference type="PANTHER" id="PTHR46599">
    <property type="entry name" value="PIGGYBAC TRANSPOSABLE ELEMENT-DERIVED PROTEIN 4"/>
    <property type="match status" value="1"/>
</dbReference>
<feature type="compositionally biased region" description="Acidic residues" evidence="1">
    <location>
        <begin position="38"/>
        <end position="50"/>
    </location>
</feature>
<evidence type="ECO:0000256" key="1">
    <source>
        <dbReference type="SAM" id="MobiDB-lite"/>
    </source>
</evidence>
<dbReference type="PANTHER" id="PTHR46599:SF6">
    <property type="entry name" value="DUAL SPECIFICITY PHOSPHATASE 26"/>
    <property type="match status" value="1"/>
</dbReference>
<dbReference type="InterPro" id="IPR029526">
    <property type="entry name" value="PGBD"/>
</dbReference>
<dbReference type="EMBL" id="CAKOGL010000030">
    <property type="protein sequence ID" value="CAH2107382.1"/>
    <property type="molecule type" value="Genomic_DNA"/>
</dbReference>
<reference evidence="3" key="1">
    <citation type="submission" date="2022-03" db="EMBL/GenBank/DDBJ databases">
        <authorList>
            <person name="Tunstrom K."/>
        </authorList>
    </citation>
    <scope>NUCLEOTIDE SEQUENCE</scope>
</reference>
<feature type="region of interest" description="Disordered" evidence="1">
    <location>
        <begin position="37"/>
        <end position="118"/>
    </location>
</feature>
<evidence type="ECO:0000313" key="4">
    <source>
        <dbReference type="Proteomes" id="UP001153954"/>
    </source>
</evidence>
<dbReference type="Proteomes" id="UP001153954">
    <property type="component" value="Unassembled WGS sequence"/>
</dbReference>
<gene>
    <name evidence="3" type="ORF">EEDITHA_LOCUS21425</name>
</gene>
<organism evidence="3 4">
    <name type="scientific">Euphydryas editha</name>
    <name type="common">Edith's checkerspot</name>
    <dbReference type="NCBI Taxonomy" id="104508"/>
    <lineage>
        <taxon>Eukaryota</taxon>
        <taxon>Metazoa</taxon>
        <taxon>Ecdysozoa</taxon>
        <taxon>Arthropoda</taxon>
        <taxon>Hexapoda</taxon>
        <taxon>Insecta</taxon>
        <taxon>Pterygota</taxon>
        <taxon>Neoptera</taxon>
        <taxon>Endopterygota</taxon>
        <taxon>Lepidoptera</taxon>
        <taxon>Glossata</taxon>
        <taxon>Ditrysia</taxon>
        <taxon>Papilionoidea</taxon>
        <taxon>Nymphalidae</taxon>
        <taxon>Nymphalinae</taxon>
        <taxon>Euphydryas</taxon>
    </lineage>
</organism>